<dbReference type="GeneID" id="92513587"/>
<reference evidence="3" key="1">
    <citation type="journal article" date="2021" name="Microbiol. Resour. Announc.">
        <title>LGAAP: Leishmaniinae Genome Assembly and Annotation Pipeline.</title>
        <authorList>
            <person name="Almutairi H."/>
            <person name="Urbaniak M.D."/>
            <person name="Bates M.D."/>
            <person name="Jariyapan N."/>
            <person name="Kwakye-Nuako G."/>
            <person name="Thomaz-Soccol V."/>
            <person name="Al-Salem W.S."/>
            <person name="Dillon R.J."/>
            <person name="Bates P.A."/>
            <person name="Gatherer D."/>
        </authorList>
    </citation>
    <scope>NUCLEOTIDE SEQUENCE [LARGE SCALE GENOMIC DNA]</scope>
</reference>
<name>A0A836HEK3_9TRYP</name>
<feature type="region of interest" description="Disordered" evidence="1">
    <location>
        <begin position="802"/>
        <end position="826"/>
    </location>
</feature>
<dbReference type="AlphaFoldDB" id="A0A836HEK3"/>
<feature type="compositionally biased region" description="Low complexity" evidence="1">
    <location>
        <begin position="845"/>
        <end position="854"/>
    </location>
</feature>
<dbReference type="OrthoDB" id="267912at2759"/>
<feature type="compositionally biased region" description="Basic residues" evidence="1">
    <location>
        <begin position="27"/>
        <end position="49"/>
    </location>
</feature>
<feature type="region of interest" description="Disordered" evidence="1">
    <location>
        <begin position="534"/>
        <end position="559"/>
    </location>
</feature>
<evidence type="ECO:0000313" key="2">
    <source>
        <dbReference type="EMBL" id="KAG5475420.1"/>
    </source>
</evidence>
<feature type="compositionally biased region" description="Pro residues" evidence="1">
    <location>
        <begin position="213"/>
        <end position="223"/>
    </location>
</feature>
<dbReference type="Proteomes" id="UP000673552">
    <property type="component" value="Unassembled WGS sequence"/>
</dbReference>
<feature type="region of interest" description="Disordered" evidence="1">
    <location>
        <begin position="679"/>
        <end position="746"/>
    </location>
</feature>
<sequence length="908" mass="95865">MQRRSMHGRSNAASWEVALTKSMTTSRHSRQPVQRHARHSTACTHRRSNARLATEEAHQGAPQRSGPELYCRGGCEGEDGESHRPRPLPTSHAASGCSSSVPVHQQQQHHYDPTTCYNIDAAFTGDEAAFTVPAPPAPTNDAAHAHRIKQVPCSRAHTPRSAAGASVQPPPLHEAQARLLGSRRRVADSAAVDDRATGKHLTRRHRPRQMSPPSSPLHVPPPGTAAPTADIVCSNASPSRLLPLRRVPSRVRRLLWKLEAEAQRTGCTVTDAADGSRDTVELYRALFLQALADGAAWERHARALEAIAQASAKREARLTRQLRHARCIVELLAAHVESVERAADALSRGSASGAGASRQPDGTVLDRTLPMTSSALAETAVGAAAAPSCLWSPAPRSAVSELIRGSLGRSLDLVYGISGSDSPHEEDSDGAEVNAFVAADATARRTDVQLHAAVAEEPGGEPGPDSLHSALLPLVHRLREMRQDRSSWVGDVDDVVRGAPARYAATTARKVGSRGDAEQRVRRGGTEGFEVYAPLGREPPTAARAPEMTHDESTSLPPHAGTSAWAAAVLEGGAPYRAASPPPFPPSLAHATAIGAAMRTESLVHESTPLDAAAAATAPQPAPSSAARSLLELLRSRDASTQAAAVMVEQTRADTSAGTVSKARSKIAAAHHNVDYEVTVDEARRSRSTNDTAQSRRALPVMASSSSPASRPPLMTPSHSPIPRRSRETKGEGNPSPPPSLPSLASSSLPCWHSNALAPPSPPQLCSGCSSALSAKEAAAAAAPIEVTELVHMPLPAPFSFPPGHRSTHITDTHERDGSAAARSDGGTVCSSNYWDTLKTASFADDSGASSASSPKGQEEETGGEHERLVSSSETITDERPEVVSSDGYAEWRAQLEAHLNLGWASGR</sequence>
<feature type="compositionally biased region" description="Polar residues" evidence="1">
    <location>
        <begin position="92"/>
        <end position="103"/>
    </location>
</feature>
<feature type="compositionally biased region" description="Basic and acidic residues" evidence="1">
    <location>
        <begin position="857"/>
        <end position="869"/>
    </location>
</feature>
<evidence type="ECO:0000313" key="3">
    <source>
        <dbReference type="Proteomes" id="UP000673552"/>
    </source>
</evidence>
<proteinExistence type="predicted"/>
<dbReference type="EMBL" id="JAFEUZ010000027">
    <property type="protein sequence ID" value="KAG5475420.1"/>
    <property type="molecule type" value="Genomic_DNA"/>
</dbReference>
<evidence type="ECO:0000256" key="1">
    <source>
        <dbReference type="SAM" id="MobiDB-lite"/>
    </source>
</evidence>
<protein>
    <submittedName>
        <fullName evidence="2">Uncharacterized protein</fullName>
    </submittedName>
</protein>
<feature type="region of interest" description="Disordered" evidence="1">
    <location>
        <begin position="22"/>
        <end position="109"/>
    </location>
</feature>
<organism evidence="2 3">
    <name type="scientific">Leishmania martiniquensis</name>
    <dbReference type="NCBI Taxonomy" id="1580590"/>
    <lineage>
        <taxon>Eukaryota</taxon>
        <taxon>Discoba</taxon>
        <taxon>Euglenozoa</taxon>
        <taxon>Kinetoplastea</taxon>
        <taxon>Metakinetoplastina</taxon>
        <taxon>Trypanosomatida</taxon>
        <taxon>Trypanosomatidae</taxon>
        <taxon>Leishmaniinae</taxon>
        <taxon>Leishmania</taxon>
    </lineage>
</organism>
<dbReference type="RefSeq" id="XP_067177685.1">
    <property type="nucleotide sequence ID" value="XM_067321075.1"/>
</dbReference>
<feature type="compositionally biased region" description="Basic and acidic residues" evidence="1">
    <location>
        <begin position="809"/>
        <end position="818"/>
    </location>
</feature>
<gene>
    <name evidence="2" type="ORF">LSCM1_03536</name>
</gene>
<feature type="compositionally biased region" description="Basic residues" evidence="1">
    <location>
        <begin position="198"/>
        <end position="208"/>
    </location>
</feature>
<feature type="region of interest" description="Disordered" evidence="1">
    <location>
        <begin position="845"/>
        <end position="885"/>
    </location>
</feature>
<keyword evidence="3" id="KW-1185">Reference proteome</keyword>
<comment type="caution">
    <text evidence="2">The sequence shown here is derived from an EMBL/GenBank/DDBJ whole genome shotgun (WGS) entry which is preliminary data.</text>
</comment>
<dbReference type="KEGG" id="lmat:92513587"/>
<reference evidence="3" key="2">
    <citation type="journal article" date="2021" name="Sci. Data">
        <title>Chromosome-scale genome sequencing, assembly and annotation of six genomes from subfamily Leishmaniinae.</title>
        <authorList>
            <person name="Almutairi H."/>
            <person name="Urbaniak M.D."/>
            <person name="Bates M.D."/>
            <person name="Jariyapan N."/>
            <person name="Kwakye-Nuako G."/>
            <person name="Thomaz Soccol V."/>
            <person name="Al-Salem W.S."/>
            <person name="Dillon R.J."/>
            <person name="Bates P.A."/>
            <person name="Gatherer D."/>
        </authorList>
    </citation>
    <scope>NUCLEOTIDE SEQUENCE [LARGE SCALE GENOMIC DNA]</scope>
</reference>
<feature type="region of interest" description="Disordered" evidence="1">
    <location>
        <begin position="182"/>
        <end position="223"/>
    </location>
</feature>
<accession>A0A836HEK3</accession>